<feature type="domain" description="Ubiquitin 3 binding protein But2 C-terminal" evidence="2">
    <location>
        <begin position="51"/>
        <end position="125"/>
    </location>
</feature>
<feature type="chain" id="PRO_5014473710" description="Ubiquitin 3 binding protein But2 C-terminal domain-containing protein" evidence="1">
    <location>
        <begin position="18"/>
        <end position="183"/>
    </location>
</feature>
<proteinExistence type="predicted"/>
<evidence type="ECO:0000313" key="4">
    <source>
        <dbReference type="Proteomes" id="UP000235786"/>
    </source>
</evidence>
<accession>A0A2J6R7F9</accession>
<dbReference type="PANTHER" id="PTHR39613">
    <property type="entry name" value="ANCHORED CELL WALL PROTEIN, PUTATIVE (AFU_ORTHOLOGUE AFUA_4G08960)-RELATED"/>
    <property type="match status" value="1"/>
</dbReference>
<evidence type="ECO:0000313" key="3">
    <source>
        <dbReference type="EMBL" id="PMD34451.1"/>
    </source>
</evidence>
<dbReference type="EMBL" id="KZ613954">
    <property type="protein sequence ID" value="PMD34451.1"/>
    <property type="molecule type" value="Genomic_DNA"/>
</dbReference>
<reference evidence="3 4" key="1">
    <citation type="submission" date="2016-04" db="EMBL/GenBank/DDBJ databases">
        <title>A degradative enzymes factory behind the ericoid mycorrhizal symbiosis.</title>
        <authorList>
            <consortium name="DOE Joint Genome Institute"/>
            <person name="Martino E."/>
            <person name="Morin E."/>
            <person name="Grelet G."/>
            <person name="Kuo A."/>
            <person name="Kohler A."/>
            <person name="Daghino S."/>
            <person name="Barry K."/>
            <person name="Choi C."/>
            <person name="Cichocki N."/>
            <person name="Clum A."/>
            <person name="Copeland A."/>
            <person name="Hainaut M."/>
            <person name="Haridas S."/>
            <person name="Labutti K."/>
            <person name="Lindquist E."/>
            <person name="Lipzen A."/>
            <person name="Khouja H.-R."/>
            <person name="Murat C."/>
            <person name="Ohm R."/>
            <person name="Olson A."/>
            <person name="Spatafora J."/>
            <person name="Veneault-Fourrey C."/>
            <person name="Henrissat B."/>
            <person name="Grigoriev I."/>
            <person name="Martin F."/>
            <person name="Perotto S."/>
        </authorList>
    </citation>
    <scope>NUCLEOTIDE SEQUENCE [LARGE SCALE GENOMIC DNA]</scope>
    <source>
        <strain evidence="3 4">F</strain>
    </source>
</reference>
<organism evidence="3 4">
    <name type="scientific">Hyaloscypha variabilis (strain UAMH 11265 / GT02V1 / F)</name>
    <name type="common">Meliniomyces variabilis</name>
    <dbReference type="NCBI Taxonomy" id="1149755"/>
    <lineage>
        <taxon>Eukaryota</taxon>
        <taxon>Fungi</taxon>
        <taxon>Dikarya</taxon>
        <taxon>Ascomycota</taxon>
        <taxon>Pezizomycotina</taxon>
        <taxon>Leotiomycetes</taxon>
        <taxon>Helotiales</taxon>
        <taxon>Hyaloscyphaceae</taxon>
        <taxon>Hyaloscypha</taxon>
        <taxon>Hyaloscypha variabilis</taxon>
    </lineage>
</organism>
<keyword evidence="1" id="KW-0732">Signal</keyword>
<keyword evidence="4" id="KW-1185">Reference proteome</keyword>
<feature type="signal peptide" evidence="1">
    <location>
        <begin position="1"/>
        <end position="17"/>
    </location>
</feature>
<dbReference type="OrthoDB" id="4657524at2759"/>
<dbReference type="InterPro" id="IPR018620">
    <property type="entry name" value="Ubiquitin3-bd_protein_But2_C"/>
</dbReference>
<dbReference type="PANTHER" id="PTHR39613:SF1">
    <property type="entry name" value="ANCHORED CELL WALL PROTEIN, PUTATIVE (AFU_ORTHOLOGUE AFUA_4G08960)-RELATED"/>
    <property type="match status" value="1"/>
</dbReference>
<dbReference type="Pfam" id="PF09792">
    <property type="entry name" value="But2"/>
    <property type="match status" value="1"/>
</dbReference>
<evidence type="ECO:0000256" key="1">
    <source>
        <dbReference type="SAM" id="SignalP"/>
    </source>
</evidence>
<name>A0A2J6R7F9_HYAVF</name>
<dbReference type="AlphaFoldDB" id="A0A2J6R7F9"/>
<sequence>MTTLTLIFFLFLGSITANPIALPHRYHKSHGQECPENGTLDHTNHFSVQNMVPVSASQPTVALGSSITALITPNDYCTIFNLVVPPSGLNKTCNLELLIPDREQAGFNYMFAGPGHFTFTGYAFGPPSLLTTGNAYVINVGPCGIQPGMEGMEVIGLLCSNDTTFVYQQSERKCPIGFFVTIT</sequence>
<protein>
    <recommendedName>
        <fullName evidence="2">Ubiquitin 3 binding protein But2 C-terminal domain-containing protein</fullName>
    </recommendedName>
</protein>
<dbReference type="Proteomes" id="UP000235786">
    <property type="component" value="Unassembled WGS sequence"/>
</dbReference>
<gene>
    <name evidence="3" type="ORF">L207DRAFT_547606</name>
</gene>
<evidence type="ECO:0000259" key="2">
    <source>
        <dbReference type="Pfam" id="PF09792"/>
    </source>
</evidence>